<feature type="region of interest" description="Disordered" evidence="1">
    <location>
        <begin position="99"/>
        <end position="125"/>
    </location>
</feature>
<feature type="non-terminal residue" evidence="2">
    <location>
        <position position="1"/>
    </location>
</feature>
<feature type="compositionally biased region" description="Basic residues" evidence="1">
    <location>
        <begin position="107"/>
        <end position="121"/>
    </location>
</feature>
<organism evidence="2 3">
    <name type="scientific">Mucuna pruriens</name>
    <name type="common">Velvet bean</name>
    <name type="synonym">Dolichos pruriens</name>
    <dbReference type="NCBI Taxonomy" id="157652"/>
    <lineage>
        <taxon>Eukaryota</taxon>
        <taxon>Viridiplantae</taxon>
        <taxon>Streptophyta</taxon>
        <taxon>Embryophyta</taxon>
        <taxon>Tracheophyta</taxon>
        <taxon>Spermatophyta</taxon>
        <taxon>Magnoliopsida</taxon>
        <taxon>eudicotyledons</taxon>
        <taxon>Gunneridae</taxon>
        <taxon>Pentapetalae</taxon>
        <taxon>rosids</taxon>
        <taxon>fabids</taxon>
        <taxon>Fabales</taxon>
        <taxon>Fabaceae</taxon>
        <taxon>Papilionoideae</taxon>
        <taxon>50 kb inversion clade</taxon>
        <taxon>NPAAA clade</taxon>
        <taxon>indigoferoid/millettioid clade</taxon>
        <taxon>Phaseoleae</taxon>
        <taxon>Mucuna</taxon>
    </lineage>
</organism>
<dbReference type="AlphaFoldDB" id="A0A371ENN4"/>
<evidence type="ECO:0000313" key="2">
    <source>
        <dbReference type="EMBL" id="RDX67594.1"/>
    </source>
</evidence>
<protein>
    <submittedName>
        <fullName evidence="2">Uncharacterized protein</fullName>
    </submittedName>
</protein>
<keyword evidence="3" id="KW-1185">Reference proteome</keyword>
<comment type="caution">
    <text evidence="2">The sequence shown here is derived from an EMBL/GenBank/DDBJ whole genome shotgun (WGS) entry which is preliminary data.</text>
</comment>
<evidence type="ECO:0000313" key="3">
    <source>
        <dbReference type="Proteomes" id="UP000257109"/>
    </source>
</evidence>
<dbReference type="Proteomes" id="UP000257109">
    <property type="component" value="Unassembled WGS sequence"/>
</dbReference>
<name>A0A371ENN4_MUCPR</name>
<evidence type="ECO:0000256" key="1">
    <source>
        <dbReference type="SAM" id="MobiDB-lite"/>
    </source>
</evidence>
<gene>
    <name evidence="2" type="ORF">CR513_53511</name>
</gene>
<dbReference type="EMBL" id="QJKJ01012919">
    <property type="protein sequence ID" value="RDX67594.1"/>
    <property type="molecule type" value="Genomic_DNA"/>
</dbReference>
<dbReference type="OrthoDB" id="10607899at2759"/>
<accession>A0A371ENN4</accession>
<reference evidence="2" key="1">
    <citation type="submission" date="2018-05" db="EMBL/GenBank/DDBJ databases">
        <title>Draft genome of Mucuna pruriens seed.</title>
        <authorList>
            <person name="Nnadi N.E."/>
            <person name="Vos R."/>
            <person name="Hasami M.H."/>
            <person name="Devisetty U.K."/>
            <person name="Aguiy J.C."/>
        </authorList>
    </citation>
    <scope>NUCLEOTIDE SEQUENCE [LARGE SCALE GENOMIC DNA]</scope>
    <source>
        <strain evidence="2">JCA_2017</strain>
    </source>
</reference>
<sequence>MSIDSITKSMIWKPIPIILLHLQPASIQWWKLQDDVPISHSTTFTSSYSMRDKLLSSFTVKLAGSVTSTRPHLSTASLIDPLNMSILALRRITVAPSFTKSTEDKRKRQPGRHKSSGKGNRHSFSFGSTLLSIGRNQEQDDDQCYQAEAMAAKKICVYI</sequence>
<proteinExistence type="predicted"/>